<gene>
    <name evidence="2" type="ORF">VSDG_00469</name>
</gene>
<name>A0A423WQB1_CYTCH</name>
<sequence>MAPIIVEMDQFASGADKDILATHGLACCIGVAIVGTYPRLPLRGTKPQSKFLAHLADGPDFNKIWEAMQHHVLQAKTQGLRNIRAKVVVVDTATLKDDKCMKWSSHAISSQLEQNRAIIKRVDRLVGGNVKVVQHDINDEQDLRITPDNQILVTSI</sequence>
<reference evidence="2 3" key="1">
    <citation type="submission" date="2015-09" db="EMBL/GenBank/DDBJ databases">
        <title>Host preference determinants of Valsa canker pathogens revealed by comparative genomics.</title>
        <authorList>
            <person name="Yin Z."/>
            <person name="Huang L."/>
        </authorList>
    </citation>
    <scope>NUCLEOTIDE SEQUENCE [LARGE SCALE GENOMIC DNA]</scope>
    <source>
        <strain evidence="2 3">YSFL</strain>
    </source>
</reference>
<dbReference type="AlphaFoldDB" id="A0A423WQB1"/>
<keyword evidence="1" id="KW-0812">Transmembrane</keyword>
<keyword evidence="1" id="KW-0472">Membrane</keyword>
<keyword evidence="3" id="KW-1185">Reference proteome</keyword>
<comment type="caution">
    <text evidence="2">The sequence shown here is derived from an EMBL/GenBank/DDBJ whole genome shotgun (WGS) entry which is preliminary data.</text>
</comment>
<dbReference type="EMBL" id="LJZO01000001">
    <property type="protein sequence ID" value="ROW05532.1"/>
    <property type="molecule type" value="Genomic_DNA"/>
</dbReference>
<protein>
    <recommendedName>
        <fullName evidence="4">Chemoreceptor glutamine deamidase CheD</fullName>
    </recommendedName>
</protein>
<keyword evidence="1" id="KW-1133">Transmembrane helix</keyword>
<organism evidence="2 3">
    <name type="scientific">Cytospora chrysosperma</name>
    <name type="common">Cytospora canker fungus</name>
    <name type="synonym">Sphaeria chrysosperma</name>
    <dbReference type="NCBI Taxonomy" id="252740"/>
    <lineage>
        <taxon>Eukaryota</taxon>
        <taxon>Fungi</taxon>
        <taxon>Dikarya</taxon>
        <taxon>Ascomycota</taxon>
        <taxon>Pezizomycotina</taxon>
        <taxon>Sordariomycetes</taxon>
        <taxon>Sordariomycetidae</taxon>
        <taxon>Diaporthales</taxon>
        <taxon>Cytosporaceae</taxon>
        <taxon>Cytospora</taxon>
    </lineage>
</organism>
<dbReference type="OrthoDB" id="5210773at2759"/>
<feature type="transmembrane region" description="Helical" evidence="1">
    <location>
        <begin position="20"/>
        <end position="40"/>
    </location>
</feature>
<accession>A0A423WQB1</accession>
<evidence type="ECO:0000256" key="1">
    <source>
        <dbReference type="SAM" id="Phobius"/>
    </source>
</evidence>
<evidence type="ECO:0000313" key="2">
    <source>
        <dbReference type="EMBL" id="ROW05532.1"/>
    </source>
</evidence>
<proteinExistence type="predicted"/>
<evidence type="ECO:0008006" key="4">
    <source>
        <dbReference type="Google" id="ProtNLM"/>
    </source>
</evidence>
<dbReference type="Proteomes" id="UP000284375">
    <property type="component" value="Unassembled WGS sequence"/>
</dbReference>
<evidence type="ECO:0000313" key="3">
    <source>
        <dbReference type="Proteomes" id="UP000284375"/>
    </source>
</evidence>